<protein>
    <submittedName>
        <fullName evidence="1">Phage major tail tube protein</fullName>
    </submittedName>
</protein>
<gene>
    <name evidence="1" type="ORF">DD559_17845</name>
</gene>
<name>A0A2U0SHZ0_9SPHN</name>
<dbReference type="NCBIfam" id="TIGR01611">
    <property type="entry name" value="tail_tube"/>
    <property type="match status" value="1"/>
</dbReference>
<dbReference type="InterPro" id="IPR006498">
    <property type="entry name" value="Tail_tube"/>
</dbReference>
<dbReference type="Pfam" id="PF04985">
    <property type="entry name" value="Phage_tube"/>
    <property type="match status" value="1"/>
</dbReference>
<comment type="caution">
    <text evidence="1">The sequence shown here is derived from an EMBL/GenBank/DDBJ whole genome shotgun (WGS) entry which is preliminary data.</text>
</comment>
<evidence type="ECO:0000313" key="1">
    <source>
        <dbReference type="EMBL" id="PVX30962.1"/>
    </source>
</evidence>
<accession>A0A2U0SHZ0</accession>
<reference evidence="1 2" key="1">
    <citation type="submission" date="2018-05" db="EMBL/GenBank/DDBJ databases">
        <title>Description of Sphingomonas pokkalii sp nov, isolated from the rhizosphere of saline tolerant pokkali rice and its draft genome analysis.</title>
        <authorList>
            <person name="Menon R."/>
            <person name="Kumari S."/>
            <person name="Rameshkumar N."/>
        </authorList>
    </citation>
    <scope>NUCLEOTIDE SEQUENCE [LARGE SCALE GENOMIC DNA]</scope>
    <source>
        <strain evidence="1 2">L3B27</strain>
    </source>
</reference>
<dbReference type="AlphaFoldDB" id="A0A2U0SHZ0"/>
<sequence>MAIPRKLKDMNLFSEGNTFKGIATSVTLPKLTRKLEDYRGAGMDRAVKLDMGAEALEMEFTLGGPERSILLQEALPGLAGSYLRFSGAWQNEASGDVDVIEVTVRGRYEEMDFGEAKIGDGGEFKCKFAPVYYRLDWNNQELIEIDVLNGVHRVGGVDRLAAITAAIS</sequence>
<keyword evidence="2" id="KW-1185">Reference proteome</keyword>
<proteinExistence type="predicted"/>
<dbReference type="Proteomes" id="UP000245890">
    <property type="component" value="Unassembled WGS sequence"/>
</dbReference>
<evidence type="ECO:0000313" key="2">
    <source>
        <dbReference type="Proteomes" id="UP000245890"/>
    </source>
</evidence>
<dbReference type="RefSeq" id="WP_116470356.1">
    <property type="nucleotide sequence ID" value="NZ_QENQ01000001.1"/>
</dbReference>
<dbReference type="OrthoDB" id="3078668at2"/>
<dbReference type="EMBL" id="QENQ01000001">
    <property type="protein sequence ID" value="PVX30962.1"/>
    <property type="molecule type" value="Genomic_DNA"/>
</dbReference>
<organism evidence="1 2">
    <name type="scientific">Sphingomonas pokkalii</name>
    <dbReference type="NCBI Taxonomy" id="2175090"/>
    <lineage>
        <taxon>Bacteria</taxon>
        <taxon>Pseudomonadati</taxon>
        <taxon>Pseudomonadota</taxon>
        <taxon>Alphaproteobacteria</taxon>
        <taxon>Sphingomonadales</taxon>
        <taxon>Sphingomonadaceae</taxon>
        <taxon>Sphingomonas</taxon>
    </lineage>
</organism>